<dbReference type="Proteomes" id="UP000298061">
    <property type="component" value="Unassembled WGS sequence"/>
</dbReference>
<feature type="compositionally biased region" description="Basic and acidic residues" evidence="4">
    <location>
        <begin position="163"/>
        <end position="179"/>
    </location>
</feature>
<feature type="compositionally biased region" description="Polar residues" evidence="4">
    <location>
        <begin position="1"/>
        <end position="12"/>
    </location>
</feature>
<sequence>MKLSFSLPTSKSKPVGSAPSLKRPAAFASLDDEATEDAAPTSTSEKTKVTTNKQLIAQNVGMSKGARKRMEAEKQVDASVFDYDEVWDKMQEAKARQKESKEQEFKERKPKYISNLLSTAATRRLDHLRAEEKMMQRERAMEGDEFADKETFVTQAYKDQMAEVRKAEEEERRRDELQKKKGGPSTGLAHFYKKMLDESEQKHEQTVAAMAEQSTTKVVKGPQGPIPNLTISKPPDYTPKSDIELARIAKEHGKEVELNEDLQIVDKRELLSAGLNLSAPNTRRLGLRTAIKKVESETVQVHTAVGSAASRQEINERRMHEISIQMEEERTRLAREKEQREEEAAARVIARRNDELQIQSAVERYRQRKRQKLESASEAPPVDAA</sequence>
<dbReference type="STRING" id="135208.A0A4Y9ZZ00"/>
<dbReference type="PANTHER" id="PTHR47845">
    <property type="entry name" value="NUCLEAR SPECKLE SPLICING REGULATORY PROTEIN 1 HOMOLOG"/>
    <property type="match status" value="1"/>
</dbReference>
<evidence type="ECO:0000259" key="5">
    <source>
        <dbReference type="Pfam" id="PF09745"/>
    </source>
</evidence>
<protein>
    <recommendedName>
        <fullName evidence="5">Nuclear speckle splicing regulatory protein 1 N-terminal domain-containing protein</fullName>
    </recommendedName>
</protein>
<feature type="region of interest" description="Disordered" evidence="4">
    <location>
        <begin position="200"/>
        <end position="238"/>
    </location>
</feature>
<feature type="region of interest" description="Disordered" evidence="4">
    <location>
        <begin position="163"/>
        <end position="188"/>
    </location>
</feature>
<evidence type="ECO:0000256" key="2">
    <source>
        <dbReference type="ARBA" id="ARBA00023054"/>
    </source>
</evidence>
<keyword evidence="2 3" id="KW-0175">Coiled coil</keyword>
<gene>
    <name evidence="6" type="ORF">EWM64_g4607</name>
</gene>
<feature type="domain" description="Nuclear speckle splicing regulatory protein 1 N-terminal" evidence="5">
    <location>
        <begin position="67"/>
        <end position="181"/>
    </location>
</feature>
<dbReference type="AlphaFoldDB" id="A0A4Y9ZZ00"/>
<organism evidence="6 7">
    <name type="scientific">Hericium alpestre</name>
    <dbReference type="NCBI Taxonomy" id="135208"/>
    <lineage>
        <taxon>Eukaryota</taxon>
        <taxon>Fungi</taxon>
        <taxon>Dikarya</taxon>
        <taxon>Basidiomycota</taxon>
        <taxon>Agaricomycotina</taxon>
        <taxon>Agaricomycetes</taxon>
        <taxon>Russulales</taxon>
        <taxon>Hericiaceae</taxon>
        <taxon>Hericium</taxon>
    </lineage>
</organism>
<dbReference type="InterPro" id="IPR053246">
    <property type="entry name" value="NS_splicing_regulatory_protein"/>
</dbReference>
<reference evidence="6 7" key="1">
    <citation type="submission" date="2019-02" db="EMBL/GenBank/DDBJ databases">
        <title>Genome sequencing of the rare red list fungi Hericium alpestre (H. flagellum).</title>
        <authorList>
            <person name="Buettner E."/>
            <person name="Kellner H."/>
        </authorList>
    </citation>
    <scope>NUCLEOTIDE SEQUENCE [LARGE SCALE GENOMIC DNA]</scope>
    <source>
        <strain evidence="6 7">DSM 108284</strain>
    </source>
</reference>
<comment type="caution">
    <text evidence="6">The sequence shown here is derived from an EMBL/GenBank/DDBJ whole genome shotgun (WGS) entry which is preliminary data.</text>
</comment>
<comment type="similarity">
    <text evidence="1">Belongs to the NSRP1 family.</text>
</comment>
<dbReference type="InterPro" id="IPR018612">
    <property type="entry name" value="NSRP1_N"/>
</dbReference>
<dbReference type="PANTHER" id="PTHR47845:SF1">
    <property type="entry name" value="NUCLEAR SPECKLE SPLICING REGULATORY PROTEIN 1 HOMOLOG"/>
    <property type="match status" value="1"/>
</dbReference>
<accession>A0A4Y9ZZ00</accession>
<feature type="compositionally biased region" description="Polar residues" evidence="4">
    <location>
        <begin position="40"/>
        <end position="61"/>
    </location>
</feature>
<proteinExistence type="inferred from homology"/>
<dbReference type="Pfam" id="PF09745">
    <property type="entry name" value="NSRP1_N"/>
    <property type="match status" value="1"/>
</dbReference>
<dbReference type="OrthoDB" id="446635at2759"/>
<evidence type="ECO:0000256" key="1">
    <source>
        <dbReference type="ARBA" id="ARBA00010126"/>
    </source>
</evidence>
<name>A0A4Y9ZZ00_9AGAM</name>
<keyword evidence="7" id="KW-1185">Reference proteome</keyword>
<dbReference type="GO" id="GO:0000381">
    <property type="term" value="P:regulation of alternative mRNA splicing, via spliceosome"/>
    <property type="evidence" value="ECO:0007669"/>
    <property type="project" value="InterPro"/>
</dbReference>
<feature type="region of interest" description="Disordered" evidence="4">
    <location>
        <begin position="1"/>
        <end position="74"/>
    </location>
</feature>
<feature type="coiled-coil region" evidence="3">
    <location>
        <begin position="319"/>
        <end position="346"/>
    </location>
</feature>
<evidence type="ECO:0000256" key="3">
    <source>
        <dbReference type="SAM" id="Coils"/>
    </source>
</evidence>
<dbReference type="EMBL" id="SFCI01000507">
    <property type="protein sequence ID" value="TFY79410.1"/>
    <property type="molecule type" value="Genomic_DNA"/>
</dbReference>
<evidence type="ECO:0000313" key="6">
    <source>
        <dbReference type="EMBL" id="TFY79410.1"/>
    </source>
</evidence>
<evidence type="ECO:0000313" key="7">
    <source>
        <dbReference type="Proteomes" id="UP000298061"/>
    </source>
</evidence>
<evidence type="ECO:0000256" key="4">
    <source>
        <dbReference type="SAM" id="MobiDB-lite"/>
    </source>
</evidence>